<protein>
    <recommendedName>
        <fullName evidence="2">Amidohydrolase-related domain-containing protein</fullName>
    </recommendedName>
</protein>
<dbReference type="Proteomes" id="UP000663870">
    <property type="component" value="Unassembled WGS sequence"/>
</dbReference>
<dbReference type="AlphaFoldDB" id="A0A815EHU3"/>
<sequence length="315" mass="36241">MSNNDISATTLPIVDAHHHLWNLSDPNHHYTFLRPDTPNDFIAGDRRPLKSTYSIQDYIKDTGPYNVVKSVHVEAAYDIHADPWGDIEWLYEQAKTNKNQLPNVLVAHANLADDQVRERLATLTNRFDKVRGIRHLINWLDSKESKYTLCDRPDYLTDDKWKQGFGLLNQYGLSFDLAIYHHQMNDAAQLARENLDTTIILDHCGMPYDNMVSINQWKAGMAALAQQPNVSCKLSGLVMFQHNWTVESLRPFLEYTLNVFGVDRCLFASNFPVDKLHATFGQLVEVNLQVAKEVGLSKQEIERIFHDNACRIYRL</sequence>
<dbReference type="InterPro" id="IPR032466">
    <property type="entry name" value="Metal_Hydrolase"/>
</dbReference>
<name>A0A815EHU3_9BILA</name>
<dbReference type="SUPFAM" id="SSF51556">
    <property type="entry name" value="Metallo-dependent hydrolases"/>
    <property type="match status" value="1"/>
</dbReference>
<reference evidence="3" key="1">
    <citation type="submission" date="2021-02" db="EMBL/GenBank/DDBJ databases">
        <authorList>
            <person name="Nowell W R."/>
        </authorList>
    </citation>
    <scope>NUCLEOTIDE SEQUENCE</scope>
</reference>
<dbReference type="GO" id="GO:0016787">
    <property type="term" value="F:hydrolase activity"/>
    <property type="evidence" value="ECO:0007669"/>
    <property type="project" value="InterPro"/>
</dbReference>
<gene>
    <name evidence="3" type="ORF">JXQ802_LOCUS30107</name>
</gene>
<proteinExistence type="inferred from homology"/>
<dbReference type="InterPro" id="IPR006680">
    <property type="entry name" value="Amidohydro-rel"/>
</dbReference>
<evidence type="ECO:0000256" key="1">
    <source>
        <dbReference type="ARBA" id="ARBA00038310"/>
    </source>
</evidence>
<accession>A0A815EHU3</accession>
<evidence type="ECO:0000259" key="2">
    <source>
        <dbReference type="Pfam" id="PF04909"/>
    </source>
</evidence>
<dbReference type="Gene3D" id="3.20.20.140">
    <property type="entry name" value="Metal-dependent hydrolases"/>
    <property type="match status" value="1"/>
</dbReference>
<dbReference type="PANTHER" id="PTHR43569">
    <property type="entry name" value="AMIDOHYDROLASE"/>
    <property type="match status" value="1"/>
</dbReference>
<dbReference type="Pfam" id="PF04909">
    <property type="entry name" value="Amidohydro_2"/>
    <property type="match status" value="1"/>
</dbReference>
<organism evidence="3 4">
    <name type="scientific">Rotaria sordida</name>
    <dbReference type="NCBI Taxonomy" id="392033"/>
    <lineage>
        <taxon>Eukaryota</taxon>
        <taxon>Metazoa</taxon>
        <taxon>Spiralia</taxon>
        <taxon>Gnathifera</taxon>
        <taxon>Rotifera</taxon>
        <taxon>Eurotatoria</taxon>
        <taxon>Bdelloidea</taxon>
        <taxon>Philodinida</taxon>
        <taxon>Philodinidae</taxon>
        <taxon>Rotaria</taxon>
    </lineage>
</organism>
<comment type="caution">
    <text evidence="3">The sequence shown here is derived from an EMBL/GenBank/DDBJ whole genome shotgun (WGS) entry which is preliminary data.</text>
</comment>
<comment type="similarity">
    <text evidence="1">Belongs to the metallo-dependent hydrolases superfamily.</text>
</comment>
<evidence type="ECO:0000313" key="3">
    <source>
        <dbReference type="EMBL" id="CAF1312684.1"/>
    </source>
</evidence>
<feature type="domain" description="Amidohydrolase-related" evidence="2">
    <location>
        <begin position="14"/>
        <end position="315"/>
    </location>
</feature>
<dbReference type="InterPro" id="IPR052350">
    <property type="entry name" value="Metallo-dep_Lactonases"/>
</dbReference>
<dbReference type="PANTHER" id="PTHR43569:SF1">
    <property type="entry name" value="BLL3371 PROTEIN"/>
    <property type="match status" value="1"/>
</dbReference>
<evidence type="ECO:0000313" key="4">
    <source>
        <dbReference type="Proteomes" id="UP000663870"/>
    </source>
</evidence>
<keyword evidence="4" id="KW-1185">Reference proteome</keyword>
<dbReference type="EMBL" id="CAJNOL010001207">
    <property type="protein sequence ID" value="CAF1312684.1"/>
    <property type="molecule type" value="Genomic_DNA"/>
</dbReference>